<dbReference type="InterPro" id="IPR036322">
    <property type="entry name" value="WD40_repeat_dom_sf"/>
</dbReference>
<reference evidence="13" key="1">
    <citation type="thesis" date="2020" institute="ProQuest LLC" country="789 East Eisenhower Parkway, Ann Arbor, MI, USA">
        <title>Comparative Genomics and Chromosome Evolution.</title>
        <authorList>
            <person name="Mudd A.B."/>
        </authorList>
    </citation>
    <scope>NUCLEOTIDE SEQUENCE</scope>
    <source>
        <strain evidence="13">237g6f4</strain>
        <tissue evidence="13">Blood</tissue>
    </source>
</reference>
<keyword evidence="2 12" id="KW-0853">WD repeat</keyword>
<sequence length="447" mass="49849">MALRCKTQTLQVIDTEYSADAVEWCPLDDWGTLLACGTYQLKKPDSKVSGEDNDDPHLRLGRLYLYHYDPHRVFSPVTEVQRIETAAILDMKWCHVPLWDSPILGIADAKGSLQLYRLQGNRESSRVQPTCSVDLEGDCLALSLDWSTGRRESTSLVKMVCSDSQGRLSLLQVEESAPSLDVVCQWKAHGFEAWIAAFNYWNCDLIYSGGDDCLLKGWDTRATPDSPVFTSKRHSMGVCSIQSNPHREHVLATGSYDEHVLVWDLRQMKQPMSDTHVQGGVWRLKWHPTDGALLLAACMHSGFHILDSASDGCPIVSSYVLHNSLAYGADWSRVCPPVNPGTPVEFPAERTEDSVTAHSDAMKLEQSGQNLKIFYESPTCSFDVIVEDDAGVYVPEPSGKVEERPITGVSSNVKCGQAQTNLLATCSFYDHVLHVWRWQSQRLSPAE</sequence>
<comment type="pathway">
    <text evidence="1">Protein modification; peptidyl-diphthamide biosynthesis.</text>
</comment>
<comment type="caution">
    <text evidence="13">The sequence shown here is derived from an EMBL/GenBank/DDBJ whole genome shotgun (WGS) entry which is preliminary data.</text>
</comment>
<dbReference type="AlphaFoldDB" id="A0AAV6Z0F8"/>
<dbReference type="SUPFAM" id="SSF50978">
    <property type="entry name" value="WD40 repeat-like"/>
    <property type="match status" value="1"/>
</dbReference>
<keyword evidence="4" id="KW-0378">Hydrolase</keyword>
<dbReference type="EMBL" id="WNYA01004746">
    <property type="protein sequence ID" value="KAG8542588.1"/>
    <property type="molecule type" value="Genomic_DNA"/>
</dbReference>
<dbReference type="InterPro" id="IPR001680">
    <property type="entry name" value="WD40_rpt"/>
</dbReference>
<dbReference type="InterPro" id="IPR019775">
    <property type="entry name" value="WD40_repeat_CS"/>
</dbReference>
<keyword evidence="14" id="KW-1185">Reference proteome</keyword>
<dbReference type="Gene3D" id="2.130.10.10">
    <property type="entry name" value="YVTN repeat-like/Quinoprotein amine dehydrogenase"/>
    <property type="match status" value="1"/>
</dbReference>
<dbReference type="EMBL" id="WNYA01004746">
    <property type="protein sequence ID" value="KAG8542587.1"/>
    <property type="molecule type" value="Genomic_DNA"/>
</dbReference>
<comment type="catalytic activity">
    <reaction evidence="7">
        <text>diphthine methyl ester-[translation elongation factor 2] + H2O = diphthine-[translation elongation factor 2] + methanol + H(+)</text>
        <dbReference type="Rhea" id="RHEA:42656"/>
        <dbReference type="Rhea" id="RHEA-COMP:10172"/>
        <dbReference type="Rhea" id="RHEA-COMP:10173"/>
        <dbReference type="ChEBI" id="CHEBI:15377"/>
        <dbReference type="ChEBI" id="CHEBI:15378"/>
        <dbReference type="ChEBI" id="CHEBI:17790"/>
        <dbReference type="ChEBI" id="CHEBI:79005"/>
        <dbReference type="ChEBI" id="CHEBI:82696"/>
        <dbReference type="EC" id="3.1.1.97"/>
    </reaction>
</comment>
<evidence type="ECO:0000256" key="4">
    <source>
        <dbReference type="ARBA" id="ARBA00022801"/>
    </source>
</evidence>
<dbReference type="FunFam" id="2.130.10.10:FF:000910">
    <property type="entry name" value="Diphthamide biosynthesis 7"/>
    <property type="match status" value="1"/>
</dbReference>
<comment type="subunit">
    <text evidence="8">Interacts with INCA1.</text>
</comment>
<dbReference type="PANTHER" id="PTHR46042">
    <property type="entry name" value="DIPHTHINE METHYLTRANSFERASE"/>
    <property type="match status" value="1"/>
</dbReference>
<evidence type="ECO:0000313" key="14">
    <source>
        <dbReference type="Proteomes" id="UP000824782"/>
    </source>
</evidence>
<dbReference type="PANTHER" id="PTHR46042:SF1">
    <property type="entry name" value="DIPHTHINE METHYLTRANSFERASE"/>
    <property type="match status" value="1"/>
</dbReference>
<evidence type="ECO:0000256" key="2">
    <source>
        <dbReference type="ARBA" id="ARBA00022574"/>
    </source>
</evidence>
<dbReference type="EMBL" id="WNYA01004746">
    <property type="protein sequence ID" value="KAG8542586.1"/>
    <property type="molecule type" value="Genomic_DNA"/>
</dbReference>
<dbReference type="GO" id="GO:0061685">
    <property type="term" value="F:diphthine methylesterase activity"/>
    <property type="evidence" value="ECO:0007669"/>
    <property type="project" value="UniProtKB-EC"/>
</dbReference>
<evidence type="ECO:0000256" key="12">
    <source>
        <dbReference type="PROSITE-ProRule" id="PRU00221"/>
    </source>
</evidence>
<evidence type="ECO:0000256" key="6">
    <source>
        <dbReference type="ARBA" id="ARBA00039131"/>
    </source>
</evidence>
<dbReference type="GO" id="GO:0017183">
    <property type="term" value="P:protein histidyl modification to diphthamide"/>
    <property type="evidence" value="ECO:0007669"/>
    <property type="project" value="TreeGrafter"/>
</dbReference>
<evidence type="ECO:0000256" key="5">
    <source>
        <dbReference type="ARBA" id="ARBA00038092"/>
    </source>
</evidence>
<gene>
    <name evidence="13" type="ORF">GDO81_026458</name>
</gene>
<evidence type="ECO:0000256" key="8">
    <source>
        <dbReference type="ARBA" id="ARBA00062137"/>
    </source>
</evidence>
<evidence type="ECO:0000256" key="7">
    <source>
        <dbReference type="ARBA" id="ARBA00047551"/>
    </source>
</evidence>
<comment type="similarity">
    <text evidence="5">Belongs to the DPH7 family.</text>
</comment>
<dbReference type="Pfam" id="PF00400">
    <property type="entry name" value="WD40"/>
    <property type="match status" value="1"/>
</dbReference>
<protein>
    <recommendedName>
        <fullName evidence="9">Diphthine methyltransferase</fullName>
        <ecNumber evidence="6">3.1.1.97</ecNumber>
    </recommendedName>
    <alternativeName>
        <fullName evidence="11">Diphthamide biosynthesis protein 7</fullName>
    </alternativeName>
    <alternativeName>
        <fullName evidence="10">WD repeat-containing protein 85</fullName>
    </alternativeName>
</protein>
<evidence type="ECO:0000256" key="11">
    <source>
        <dbReference type="ARBA" id="ARBA00081300"/>
    </source>
</evidence>
<dbReference type="PROSITE" id="PS50082">
    <property type="entry name" value="WD_REPEATS_2"/>
    <property type="match status" value="1"/>
</dbReference>
<accession>A0AAV6Z0F8</accession>
<dbReference type="SMART" id="SM00320">
    <property type="entry name" value="WD40"/>
    <property type="match status" value="4"/>
</dbReference>
<dbReference type="InterPro" id="IPR015943">
    <property type="entry name" value="WD40/YVTN_repeat-like_dom_sf"/>
</dbReference>
<dbReference type="GO" id="GO:0005737">
    <property type="term" value="C:cytoplasm"/>
    <property type="evidence" value="ECO:0007669"/>
    <property type="project" value="TreeGrafter"/>
</dbReference>
<name>A0AAV6Z0F8_ENGPU</name>
<evidence type="ECO:0000256" key="1">
    <source>
        <dbReference type="ARBA" id="ARBA00005156"/>
    </source>
</evidence>
<dbReference type="EC" id="3.1.1.97" evidence="6"/>
<feature type="repeat" description="WD" evidence="12">
    <location>
        <begin position="231"/>
        <end position="273"/>
    </location>
</feature>
<evidence type="ECO:0000256" key="3">
    <source>
        <dbReference type="ARBA" id="ARBA00022737"/>
    </source>
</evidence>
<dbReference type="Proteomes" id="UP000824782">
    <property type="component" value="Unassembled WGS sequence"/>
</dbReference>
<evidence type="ECO:0000256" key="9">
    <source>
        <dbReference type="ARBA" id="ARBA00074662"/>
    </source>
</evidence>
<organism evidence="13 14">
    <name type="scientific">Engystomops pustulosus</name>
    <name type="common">Tungara frog</name>
    <name type="synonym">Physalaemus pustulosus</name>
    <dbReference type="NCBI Taxonomy" id="76066"/>
    <lineage>
        <taxon>Eukaryota</taxon>
        <taxon>Metazoa</taxon>
        <taxon>Chordata</taxon>
        <taxon>Craniata</taxon>
        <taxon>Vertebrata</taxon>
        <taxon>Euteleostomi</taxon>
        <taxon>Amphibia</taxon>
        <taxon>Batrachia</taxon>
        <taxon>Anura</taxon>
        <taxon>Neobatrachia</taxon>
        <taxon>Hyloidea</taxon>
        <taxon>Leptodactylidae</taxon>
        <taxon>Leiuperinae</taxon>
        <taxon>Engystomops</taxon>
    </lineage>
</organism>
<evidence type="ECO:0000313" key="13">
    <source>
        <dbReference type="EMBL" id="KAG8542587.1"/>
    </source>
</evidence>
<dbReference type="InterPro" id="IPR052415">
    <property type="entry name" value="Diphthine_MTase"/>
</dbReference>
<evidence type="ECO:0000256" key="10">
    <source>
        <dbReference type="ARBA" id="ARBA00075709"/>
    </source>
</evidence>
<proteinExistence type="inferred from homology"/>
<keyword evidence="3" id="KW-0677">Repeat</keyword>
<dbReference type="PROSITE" id="PS00678">
    <property type="entry name" value="WD_REPEATS_1"/>
    <property type="match status" value="1"/>
</dbReference>